<evidence type="ECO:0000313" key="3">
    <source>
        <dbReference type="Proteomes" id="UP000094236"/>
    </source>
</evidence>
<evidence type="ECO:0000313" key="2">
    <source>
        <dbReference type="EMBL" id="ODV97123.1"/>
    </source>
</evidence>
<organism evidence="2 3">
    <name type="scientific">Pachysolen tannophilus NRRL Y-2460</name>
    <dbReference type="NCBI Taxonomy" id="669874"/>
    <lineage>
        <taxon>Eukaryota</taxon>
        <taxon>Fungi</taxon>
        <taxon>Dikarya</taxon>
        <taxon>Ascomycota</taxon>
        <taxon>Saccharomycotina</taxon>
        <taxon>Pichiomycetes</taxon>
        <taxon>Pachysolenaceae</taxon>
        <taxon>Pachysolen</taxon>
    </lineage>
</organism>
<keyword evidence="1" id="KW-0812">Transmembrane</keyword>
<sequence length="402" mass="47199">MKKKYSRILRFLILFIIFVTGYYFFSTQNLEIKPTLNNIEFQSYIKEINVKNEIYYNNEKYLRIRSFLDVASYKEIEEDEALKNSKSWKKFDKRLLPAIWLYLINSNLNLTSTDVPNPSILPKDFVLPFNWDLLMNISPTLFNSKYFEPIVLNKGTCGAFKDLSPKNQPSNFIGDYCKDIVYPSSDNDYGLSIRVLKKIDQPLSDIDWRHFHARIYNLLDFPAPQNVLFLGALNRKKNKGLLVPLQKISNGENNLADLQNPLKTIYQQFSDVFIQDRVQKYGLSKKDVLLNGISVYHELTQLNEQLSNIDLEKYRTKQLPIYKTKQPMVIGEQIKLKAGDPIDINQDLFSWYLPKVLKNLQNEIKLASDEDDITQITFLKNHAEKLLSDKYYDEIKYFDFLI</sequence>
<reference evidence="3" key="1">
    <citation type="submission" date="2016-05" db="EMBL/GenBank/DDBJ databases">
        <title>Comparative genomics of biotechnologically important yeasts.</title>
        <authorList>
            <consortium name="DOE Joint Genome Institute"/>
            <person name="Riley R."/>
            <person name="Haridas S."/>
            <person name="Wolfe K.H."/>
            <person name="Lopes M.R."/>
            <person name="Hittinger C.T."/>
            <person name="Goker M."/>
            <person name="Salamov A."/>
            <person name="Wisecaver J."/>
            <person name="Long T.M."/>
            <person name="Aerts A.L."/>
            <person name="Barry K."/>
            <person name="Choi C."/>
            <person name="Clum A."/>
            <person name="Coughlan A.Y."/>
            <person name="Deshpande S."/>
            <person name="Douglass A.P."/>
            <person name="Hanson S.J."/>
            <person name="Klenk H.-P."/>
            <person name="Labutti K."/>
            <person name="Lapidus A."/>
            <person name="Lindquist E."/>
            <person name="Lipzen A."/>
            <person name="Meier-Kolthoff J.P."/>
            <person name="Ohm R.A."/>
            <person name="Otillar R.P."/>
            <person name="Pangilinan J."/>
            <person name="Peng Y."/>
            <person name="Rokas A."/>
            <person name="Rosa C.A."/>
            <person name="Scheuner C."/>
            <person name="Sibirny A.A."/>
            <person name="Slot J.C."/>
            <person name="Stielow J.B."/>
            <person name="Sun H."/>
            <person name="Kurtzman C.P."/>
            <person name="Blackwell M."/>
            <person name="Grigoriev I.V."/>
            <person name="Jeffries T.W."/>
        </authorList>
    </citation>
    <scope>NUCLEOTIDE SEQUENCE [LARGE SCALE GENOMIC DNA]</scope>
    <source>
        <strain evidence="3">NRRL Y-2460</strain>
    </source>
</reference>
<dbReference type="Proteomes" id="UP000094236">
    <property type="component" value="Unassembled WGS sequence"/>
</dbReference>
<feature type="transmembrane region" description="Helical" evidence="1">
    <location>
        <begin position="7"/>
        <end position="25"/>
    </location>
</feature>
<dbReference type="EMBL" id="KV454012">
    <property type="protein sequence ID" value="ODV97123.1"/>
    <property type="molecule type" value="Genomic_DNA"/>
</dbReference>
<protein>
    <submittedName>
        <fullName evidence="2">Uncharacterized protein</fullName>
    </submittedName>
</protein>
<keyword evidence="3" id="KW-1185">Reference proteome</keyword>
<dbReference type="AlphaFoldDB" id="A0A1E4TZB9"/>
<evidence type="ECO:0000256" key="1">
    <source>
        <dbReference type="SAM" id="Phobius"/>
    </source>
</evidence>
<accession>A0A1E4TZB9</accession>
<keyword evidence="1" id="KW-1133">Transmembrane helix</keyword>
<name>A0A1E4TZB9_PACTA</name>
<keyword evidence="1" id="KW-0472">Membrane</keyword>
<proteinExistence type="predicted"/>
<gene>
    <name evidence="2" type="ORF">PACTADRAFT_32615</name>
</gene>